<dbReference type="SUPFAM" id="SSF55729">
    <property type="entry name" value="Acyl-CoA N-acyltransferases (Nat)"/>
    <property type="match status" value="1"/>
</dbReference>
<dbReference type="Pfam" id="PF13480">
    <property type="entry name" value="Acetyltransf_6"/>
    <property type="match status" value="1"/>
</dbReference>
<feature type="domain" description="BioF2-like acetyltransferase" evidence="1">
    <location>
        <begin position="184"/>
        <end position="321"/>
    </location>
</feature>
<comment type="caution">
    <text evidence="2">The sequence shown here is derived from an EMBL/GenBank/DDBJ whole genome shotgun (WGS) entry which is preliminary data.</text>
</comment>
<dbReference type="EMBL" id="SACO01000003">
    <property type="protein sequence ID" value="RVU06418.1"/>
    <property type="molecule type" value="Genomic_DNA"/>
</dbReference>
<keyword evidence="2" id="KW-0808">Transferase</keyword>
<evidence type="ECO:0000313" key="3">
    <source>
        <dbReference type="Proteomes" id="UP000282837"/>
    </source>
</evidence>
<protein>
    <submittedName>
        <fullName evidence="2">GNAT family N-acetyltransferase</fullName>
    </submittedName>
</protein>
<proteinExistence type="predicted"/>
<sequence length="368" mass="40812">MRQSPSPTWRAVPWQAMQTPDAVAAWEALALRAVEPNPFFESWFLLPALEGLDRQGKVELLLLENGGQWLGLMPVVRQARYYGRPIPHLSGWMHPNGLIGAPLVAAGMEIAFWRALLAWADAQGGMSLFLHLADLPLEGALAEGFRQALAEDGRRATLVAQRNQVMLRSNLAPEAYYEATVSGKKRKEYRRQANRLSDLGEVQFCRQSDAENVDAWAQDFLDLEAAGWKGKAGSALASAAHTEQLWRKALHGAAQRGRLERLSLTLNNRPIAMLASFITPPAGFMFKTCFDESLAAFSPGVLLQRENLAMLTHPHVQWVDSCADESHPMIPHLWRERRRIGAVSIAIGGGLRRAVFAPLAMRERVGDV</sequence>
<evidence type="ECO:0000313" key="2">
    <source>
        <dbReference type="EMBL" id="RVU06418.1"/>
    </source>
</evidence>
<dbReference type="InterPro" id="IPR038740">
    <property type="entry name" value="BioF2-like_GNAT_dom"/>
</dbReference>
<gene>
    <name evidence="2" type="ORF">EOE18_06265</name>
</gene>
<dbReference type="InterPro" id="IPR016181">
    <property type="entry name" value="Acyl_CoA_acyltransferase"/>
</dbReference>
<organism evidence="2 3">
    <name type="scientific">Novosphingobium umbonatum</name>
    <dbReference type="NCBI Taxonomy" id="1908524"/>
    <lineage>
        <taxon>Bacteria</taxon>
        <taxon>Pseudomonadati</taxon>
        <taxon>Pseudomonadota</taxon>
        <taxon>Alphaproteobacteria</taxon>
        <taxon>Sphingomonadales</taxon>
        <taxon>Sphingomonadaceae</taxon>
        <taxon>Novosphingobium</taxon>
    </lineage>
</organism>
<dbReference type="GO" id="GO:0016740">
    <property type="term" value="F:transferase activity"/>
    <property type="evidence" value="ECO:0007669"/>
    <property type="project" value="UniProtKB-KW"/>
</dbReference>
<keyword evidence="3" id="KW-1185">Reference proteome</keyword>
<dbReference type="AlphaFoldDB" id="A0A437N940"/>
<name>A0A437N940_9SPHN</name>
<accession>A0A437N940</accession>
<dbReference type="RefSeq" id="WP_127707292.1">
    <property type="nucleotide sequence ID" value="NZ_SACO01000003.1"/>
</dbReference>
<evidence type="ECO:0000259" key="1">
    <source>
        <dbReference type="Pfam" id="PF13480"/>
    </source>
</evidence>
<dbReference type="Proteomes" id="UP000282837">
    <property type="component" value="Unassembled WGS sequence"/>
</dbReference>
<reference evidence="2 3" key="1">
    <citation type="submission" date="2019-01" db="EMBL/GenBank/DDBJ databases">
        <authorList>
            <person name="Chen W.-M."/>
        </authorList>
    </citation>
    <scope>NUCLEOTIDE SEQUENCE [LARGE SCALE GENOMIC DNA]</scope>
    <source>
        <strain evidence="2 3">FSY-9</strain>
    </source>
</reference>
<dbReference type="OrthoDB" id="213519at2"/>